<dbReference type="RefSeq" id="XP_065649849.1">
    <property type="nucleotide sequence ID" value="XM_065793777.1"/>
</dbReference>
<dbReference type="Gene3D" id="3.30.710.10">
    <property type="entry name" value="Potassium Channel Kv1.1, Chain A"/>
    <property type="match status" value="1"/>
</dbReference>
<protein>
    <submittedName>
        <fullName evidence="4 5">Uncharacterized protein LOC136078297</fullName>
    </submittedName>
</protein>
<dbReference type="SUPFAM" id="SSF54695">
    <property type="entry name" value="POZ domain"/>
    <property type="match status" value="1"/>
</dbReference>
<name>A0ABM4BLB2_HYDVU</name>
<evidence type="ECO:0000313" key="5">
    <source>
        <dbReference type="RefSeq" id="XP_065649850.1"/>
    </source>
</evidence>
<dbReference type="RefSeq" id="XP_065649851.1">
    <property type="nucleotide sequence ID" value="XM_065793779.1"/>
</dbReference>
<accession>A0ABM4BLB2</accession>
<reference evidence="4 5" key="1">
    <citation type="submission" date="2025-05" db="UniProtKB">
        <authorList>
            <consortium name="RefSeq"/>
        </authorList>
    </citation>
    <scope>IDENTIFICATION</scope>
</reference>
<evidence type="ECO:0000259" key="1">
    <source>
        <dbReference type="Pfam" id="PF00651"/>
    </source>
</evidence>
<dbReference type="Gene3D" id="1.25.40.420">
    <property type="match status" value="1"/>
</dbReference>
<dbReference type="Pfam" id="PF07707">
    <property type="entry name" value="BACK"/>
    <property type="match status" value="1"/>
</dbReference>
<evidence type="ECO:0000313" key="6">
    <source>
        <dbReference type="RefSeq" id="XP_065649851.1"/>
    </source>
</evidence>
<keyword evidence="3" id="KW-1185">Reference proteome</keyword>
<dbReference type="PANTHER" id="PTHR46336:SF3">
    <property type="entry name" value="BTB_POZ DOMAIN-CONTAINING PROTEIN POB1"/>
    <property type="match status" value="1"/>
</dbReference>
<dbReference type="InterPro" id="IPR045890">
    <property type="entry name" value="POB1-like"/>
</dbReference>
<dbReference type="Proteomes" id="UP001652625">
    <property type="component" value="Chromosome 03"/>
</dbReference>
<dbReference type="CDD" id="cd18186">
    <property type="entry name" value="BTB_POZ_ZBTB_KLHL-like"/>
    <property type="match status" value="1"/>
</dbReference>
<evidence type="ECO:0000259" key="2">
    <source>
        <dbReference type="Pfam" id="PF07707"/>
    </source>
</evidence>
<evidence type="ECO:0000313" key="3">
    <source>
        <dbReference type="Proteomes" id="UP001652625"/>
    </source>
</evidence>
<feature type="domain" description="BTB" evidence="1">
    <location>
        <begin position="56"/>
        <end position="156"/>
    </location>
</feature>
<dbReference type="GeneID" id="136078297"/>
<evidence type="ECO:0000313" key="4">
    <source>
        <dbReference type="RefSeq" id="XP_065649849.1"/>
    </source>
</evidence>
<dbReference type="InterPro" id="IPR011333">
    <property type="entry name" value="SKP1/BTB/POZ_sf"/>
</dbReference>
<sequence length="504" mass="59122">MSSSTTSIDKNQRNEIKDDFFIALKGLYKKIEFSDKILFIVEQQLDKTEEDTEEHLKDTTVEHGSYLPQQISFPIHSLVFCINSKFFRNLFYDSDMLETKENKFFLHVNPGDIQYVKLVIKSFYNPDIIDNVNTIKLLKVLEYADRYMCDSLLKHGLSIVKNITVTNVDECSFLLDKIAYFENYLGHLLTKDFFTNVKSYCNQFLVKAFTPLECYAYNKSLIELNFLSFLTLIKSDGEFLFSENSVVACVLNWLEANETQQTEENIKALLSQCRYEYMDVLFLRNGLCYTNPIFSKWSGYLNWYINAVSYPSVQNNATVTSKRTNRQKKQQQLFVRRSQHKVSKSYIAIDELSYKYELKMKFNANTKRWTSDKNMLYRGYVLQLFICATNKVVLQMILGRDNQKKEMENFNFQIPFEIEIREFQLSLEANEAYQISSNDYCQQGKNPVFLPQNVERNSTSYTKKDVFQFSKVIIANILLGEISKYQPDTVQNENDIIVVIKFTL</sequence>
<dbReference type="RefSeq" id="XP_065649850.1">
    <property type="nucleotide sequence ID" value="XM_065793778.1"/>
</dbReference>
<organism evidence="3 5">
    <name type="scientific">Hydra vulgaris</name>
    <name type="common">Hydra</name>
    <name type="synonym">Hydra attenuata</name>
    <dbReference type="NCBI Taxonomy" id="6087"/>
    <lineage>
        <taxon>Eukaryota</taxon>
        <taxon>Metazoa</taxon>
        <taxon>Cnidaria</taxon>
        <taxon>Hydrozoa</taxon>
        <taxon>Hydroidolina</taxon>
        <taxon>Anthoathecata</taxon>
        <taxon>Aplanulata</taxon>
        <taxon>Hydridae</taxon>
        <taxon>Hydra</taxon>
    </lineage>
</organism>
<feature type="domain" description="BACK" evidence="2">
    <location>
        <begin position="195"/>
        <end position="285"/>
    </location>
</feature>
<dbReference type="PANTHER" id="PTHR46336">
    <property type="entry name" value="OS02G0260700 PROTEIN"/>
    <property type="match status" value="1"/>
</dbReference>
<proteinExistence type="predicted"/>
<dbReference type="InterPro" id="IPR000210">
    <property type="entry name" value="BTB/POZ_dom"/>
</dbReference>
<dbReference type="InterPro" id="IPR011705">
    <property type="entry name" value="BACK"/>
</dbReference>
<dbReference type="Pfam" id="PF00651">
    <property type="entry name" value="BTB"/>
    <property type="match status" value="1"/>
</dbReference>
<gene>
    <name evidence="4 5 6" type="primary">LOC136078297</name>
</gene>